<evidence type="ECO:0000313" key="6">
    <source>
        <dbReference type="EMBL" id="MBW0145586.1"/>
    </source>
</evidence>
<keyword evidence="3 4" id="KW-0129">CBS domain</keyword>
<sequence length="288" mass="31687">MATRPEEGSRLWRGMRSLLFGEDSEPSLREEIEAAIDEADAEPPIAGDLTSSERTMLRNLLHFGDRTAGDICVPRGEIVSVDASSSFDDIVDAFAEAEHSRLPIKAGSLDDIVGMIHIKDLFQAKVGSRSRDLDKLMRTPLFVPEAMGVLDLLARMRAERTHLAIVVDEHGGTEGLVTIEDVVEEIVGEIEDEHDEQEEAMLVQIGEGRWEADARVELEQINADVDARLTWDEDDVETIGGLVLAIADRILEPGEAVCHPSGWTLECVDADAKRMTRIRLTAPEPAGE</sequence>
<protein>
    <submittedName>
        <fullName evidence="6">Hemolysin family protein</fullName>
    </submittedName>
</protein>
<dbReference type="Proteomes" id="UP000698028">
    <property type="component" value="Unassembled WGS sequence"/>
</dbReference>
<dbReference type="EMBL" id="JAHVAH010000001">
    <property type="protein sequence ID" value="MBW0145586.1"/>
    <property type="molecule type" value="Genomic_DNA"/>
</dbReference>
<dbReference type="CDD" id="cd04590">
    <property type="entry name" value="CBS_pair_CorC_HlyC_assoc"/>
    <property type="match status" value="1"/>
</dbReference>
<reference evidence="6 7" key="1">
    <citation type="submission" date="2021-07" db="EMBL/GenBank/DDBJ databases">
        <title>The draft genome sequence of Sphingomicrobium sp. B8.</title>
        <authorList>
            <person name="Mu L."/>
        </authorList>
    </citation>
    <scope>NUCLEOTIDE SEQUENCE [LARGE SCALE GENOMIC DNA]</scope>
    <source>
        <strain evidence="6 7">B8</strain>
    </source>
</reference>
<comment type="caution">
    <text evidence="6">The sequence shown here is derived from an EMBL/GenBank/DDBJ whole genome shotgun (WGS) entry which is preliminary data.</text>
</comment>
<evidence type="ECO:0000256" key="3">
    <source>
        <dbReference type="ARBA" id="ARBA00023122"/>
    </source>
</evidence>
<dbReference type="PANTHER" id="PTHR22777">
    <property type="entry name" value="HEMOLYSIN-RELATED"/>
    <property type="match status" value="1"/>
</dbReference>
<gene>
    <name evidence="6" type="ORF">KTQ36_09810</name>
</gene>
<dbReference type="InterPro" id="IPR005170">
    <property type="entry name" value="Transptr-assoc_dom"/>
</dbReference>
<evidence type="ECO:0000256" key="2">
    <source>
        <dbReference type="ARBA" id="ARBA00022737"/>
    </source>
</evidence>
<evidence type="ECO:0000256" key="4">
    <source>
        <dbReference type="PROSITE-ProRule" id="PRU00703"/>
    </source>
</evidence>
<name>A0ABS6V7X0_9SPHN</name>
<dbReference type="PROSITE" id="PS51371">
    <property type="entry name" value="CBS"/>
    <property type="match status" value="2"/>
</dbReference>
<proteinExistence type="inferred from homology"/>
<evidence type="ECO:0000313" key="7">
    <source>
        <dbReference type="Proteomes" id="UP000698028"/>
    </source>
</evidence>
<dbReference type="SMART" id="SM01091">
    <property type="entry name" value="CorC_HlyC"/>
    <property type="match status" value="1"/>
</dbReference>
<keyword evidence="2" id="KW-0677">Repeat</keyword>
<feature type="domain" description="CBS" evidence="5">
    <location>
        <begin position="136"/>
        <end position="196"/>
    </location>
</feature>
<dbReference type="PANTHER" id="PTHR22777:SF27">
    <property type="entry name" value="MAGNESIUM AND COBALT EFFLUX PROTEIN CORC"/>
    <property type="match status" value="1"/>
</dbReference>
<feature type="domain" description="CBS" evidence="5">
    <location>
        <begin position="73"/>
        <end position="133"/>
    </location>
</feature>
<comment type="similarity">
    <text evidence="1">Belongs to the UPF0053 family. Hemolysin C subfamily.</text>
</comment>
<accession>A0ABS6V7X0</accession>
<evidence type="ECO:0000256" key="1">
    <source>
        <dbReference type="ARBA" id="ARBA00006446"/>
    </source>
</evidence>
<keyword evidence="7" id="KW-1185">Reference proteome</keyword>
<dbReference type="InterPro" id="IPR044751">
    <property type="entry name" value="Ion_transp-like_CBS"/>
</dbReference>
<dbReference type="Pfam" id="PF00571">
    <property type="entry name" value="CBS"/>
    <property type="match status" value="2"/>
</dbReference>
<dbReference type="Pfam" id="PF03471">
    <property type="entry name" value="CorC_HlyC"/>
    <property type="match status" value="1"/>
</dbReference>
<organism evidence="6 7">
    <name type="scientific">Sphingomicrobium clamense</name>
    <dbReference type="NCBI Taxonomy" id="2851013"/>
    <lineage>
        <taxon>Bacteria</taxon>
        <taxon>Pseudomonadati</taxon>
        <taxon>Pseudomonadota</taxon>
        <taxon>Alphaproteobacteria</taxon>
        <taxon>Sphingomonadales</taxon>
        <taxon>Sphingomonadaceae</taxon>
        <taxon>Sphingomicrobium</taxon>
    </lineage>
</organism>
<dbReference type="InterPro" id="IPR000644">
    <property type="entry name" value="CBS_dom"/>
</dbReference>
<evidence type="ECO:0000259" key="5">
    <source>
        <dbReference type="PROSITE" id="PS51371"/>
    </source>
</evidence>
<dbReference type="RefSeq" id="WP_218633481.1">
    <property type="nucleotide sequence ID" value="NZ_JAHVAH010000001.1"/>
</dbReference>